<dbReference type="AlphaFoldDB" id="A0A4R0YQC0"/>
<feature type="signal peptide" evidence="2">
    <location>
        <begin position="1"/>
        <end position="24"/>
    </location>
</feature>
<dbReference type="EMBL" id="SJTG01000004">
    <property type="protein sequence ID" value="TCI08761.1"/>
    <property type="molecule type" value="Genomic_DNA"/>
</dbReference>
<keyword evidence="4" id="KW-1185">Reference proteome</keyword>
<gene>
    <name evidence="3" type="ORF">EZM97_28685</name>
</gene>
<dbReference type="InterPro" id="IPR023614">
    <property type="entry name" value="Porin_dom_sf"/>
</dbReference>
<dbReference type="Proteomes" id="UP000291822">
    <property type="component" value="Unassembled WGS sequence"/>
</dbReference>
<sequence>MNGRHTALALGIAAALLLPLGAHADPQSSGKTKSSSSSSAKEQALENRVSQLESELAELKDMLRQQQSQQQQQAQQVQQVQQQQQVQQAQAEKVVAAAPKSTFESAPGLSVALHGFISASAFSQTKNMSFGNGQNAEYPIPKSAAAPYSGSLSGVDIRNTRFWLDFKGAKFNDSWTGGGRIEMDFFGGFNGTGPYSEQQPVPRLRQAYMDITNKESGTTFRVGEQWNLMFPLDIIPTSLSHIAFPLGFGNGMIGWRFPGVVWMQDLNSGDGPRWRVDVGAFSGNWNGPGDNVNYLTAGNAGFRPQIEARVSVKDKAWMAFFAAHWSQIDLRGVGQAVNPPIKDSITSTAYELGGQWKPGSWTFKGFIYTGNGIGQIFGDLSQFGDISDKGGYFQVGYNFTPKWSVNAYYGQSRPDQGDVRRWVALSAFPRLNNRQSAMSLQYATGAYELGIEYLYSKLKYATTATEDKSLSGSQVSLNAMYKF</sequence>
<feature type="compositionally biased region" description="Low complexity" evidence="1">
    <location>
        <begin position="24"/>
        <end position="41"/>
    </location>
</feature>
<evidence type="ECO:0000313" key="4">
    <source>
        <dbReference type="Proteomes" id="UP000291822"/>
    </source>
</evidence>
<proteinExistence type="predicted"/>
<evidence type="ECO:0000256" key="2">
    <source>
        <dbReference type="SAM" id="SignalP"/>
    </source>
</evidence>
<accession>A0A4R0YQC0</accession>
<protein>
    <submittedName>
        <fullName evidence="3">Porin</fullName>
    </submittedName>
</protein>
<organism evidence="3 4">
    <name type="scientific">Dyella soli</name>
    <dbReference type="NCBI Taxonomy" id="522319"/>
    <lineage>
        <taxon>Bacteria</taxon>
        <taxon>Pseudomonadati</taxon>
        <taxon>Pseudomonadota</taxon>
        <taxon>Gammaproteobacteria</taxon>
        <taxon>Lysobacterales</taxon>
        <taxon>Rhodanobacteraceae</taxon>
        <taxon>Dyella</taxon>
    </lineage>
</organism>
<dbReference type="SUPFAM" id="SSF56935">
    <property type="entry name" value="Porins"/>
    <property type="match status" value="1"/>
</dbReference>
<dbReference type="Gene3D" id="2.40.160.10">
    <property type="entry name" value="Porin"/>
    <property type="match status" value="1"/>
</dbReference>
<evidence type="ECO:0000256" key="1">
    <source>
        <dbReference type="SAM" id="MobiDB-lite"/>
    </source>
</evidence>
<comment type="caution">
    <text evidence="3">The sequence shown here is derived from an EMBL/GenBank/DDBJ whole genome shotgun (WGS) entry which is preliminary data.</text>
</comment>
<evidence type="ECO:0000313" key="3">
    <source>
        <dbReference type="EMBL" id="TCI08761.1"/>
    </source>
</evidence>
<name>A0A4R0YQC0_9GAMM</name>
<feature type="region of interest" description="Disordered" evidence="1">
    <location>
        <begin position="24"/>
        <end position="51"/>
    </location>
</feature>
<feature type="chain" id="PRO_5020484079" evidence="2">
    <location>
        <begin position="25"/>
        <end position="483"/>
    </location>
</feature>
<reference evidence="3 4" key="1">
    <citation type="submission" date="2019-02" db="EMBL/GenBank/DDBJ databases">
        <title>Dyella amyloliquefaciens sp. nov., isolated from forest soil.</title>
        <authorList>
            <person name="Gao Z.-H."/>
            <person name="Qiu L.-H."/>
        </authorList>
    </citation>
    <scope>NUCLEOTIDE SEQUENCE [LARGE SCALE GENOMIC DNA]</scope>
    <source>
        <strain evidence="3 4">KACC 12747</strain>
    </source>
</reference>
<keyword evidence="2" id="KW-0732">Signal</keyword>